<dbReference type="InterPro" id="IPR002347">
    <property type="entry name" value="SDR_fam"/>
</dbReference>
<dbReference type="PANTHER" id="PTHR24321:SF8">
    <property type="entry name" value="ESTRADIOL 17-BETA-DEHYDROGENASE 8-RELATED"/>
    <property type="match status" value="1"/>
</dbReference>
<dbReference type="NCBIfam" id="NF005559">
    <property type="entry name" value="PRK07231.1"/>
    <property type="match status" value="1"/>
</dbReference>
<dbReference type="PRINTS" id="PR00081">
    <property type="entry name" value="GDHRDH"/>
</dbReference>
<dbReference type="InterPro" id="IPR036291">
    <property type="entry name" value="NAD(P)-bd_dom_sf"/>
</dbReference>
<evidence type="ECO:0000256" key="2">
    <source>
        <dbReference type="ARBA" id="ARBA00023002"/>
    </source>
</evidence>
<sequence length="261" mass="27387">MKFVTDIPRVDYNGKVAFVTGAGSGVGRATALAFAKAGASVAAVDISEKSLNETVAMINDAGGKVLPIICDVTKGDQVKAALDKTVETFGRLDAAHNNAGIEQPAQPIGDISEELWDRIISVNLKSVFLCMKYQIEIMLKQGSGAIVNTSSGAGVLAIRNQSSYCASKFGVVAASKVAALEYADKGIRVNAICPGIIDTPMISRYTNDTEERRAFMIAQEPIGRMGRPEEIAGTVLWLCSDAAGFVTGHAMIVDGGQTAGI</sequence>
<dbReference type="PANTHER" id="PTHR24321">
    <property type="entry name" value="DEHYDROGENASES, SHORT CHAIN"/>
    <property type="match status" value="1"/>
</dbReference>
<reference evidence="4" key="1">
    <citation type="submission" date="2018-11" db="EMBL/GenBank/DDBJ databases">
        <title>Rhizobium chutanense sp. nov., isolated from root nodules of Phaseolus vulgaris in China.</title>
        <authorList>
            <person name="Huo Y."/>
        </authorList>
    </citation>
    <scope>NUCLEOTIDE SEQUENCE [LARGE SCALE GENOMIC DNA]</scope>
    <source>
        <strain evidence="4">CCBAU 65647</strain>
    </source>
</reference>
<dbReference type="OrthoDB" id="9792355at2"/>
<evidence type="ECO:0000313" key="4">
    <source>
        <dbReference type="Proteomes" id="UP000278823"/>
    </source>
</evidence>
<dbReference type="Gene3D" id="3.40.50.720">
    <property type="entry name" value="NAD(P)-binding Rossmann-like Domain"/>
    <property type="match status" value="1"/>
</dbReference>
<comment type="caution">
    <text evidence="3">The sequence shown here is derived from an EMBL/GenBank/DDBJ whole genome shotgun (WGS) entry which is preliminary data.</text>
</comment>
<dbReference type="EMBL" id="RJTH01000005">
    <property type="protein sequence ID" value="RUM24416.1"/>
    <property type="molecule type" value="Genomic_DNA"/>
</dbReference>
<keyword evidence="2 3" id="KW-0560">Oxidoreductase</keyword>
<dbReference type="GO" id="GO:0047936">
    <property type="term" value="F:glucose 1-dehydrogenase [NAD(P)+] activity"/>
    <property type="evidence" value="ECO:0007669"/>
    <property type="project" value="UniProtKB-EC"/>
</dbReference>
<dbReference type="RefSeq" id="WP_126922099.1">
    <property type="nucleotide sequence ID" value="NZ_ML133690.1"/>
</dbReference>
<dbReference type="SUPFAM" id="SSF51735">
    <property type="entry name" value="NAD(P)-binding Rossmann-fold domains"/>
    <property type="match status" value="1"/>
</dbReference>
<protein>
    <submittedName>
        <fullName evidence="3">Glucose 1-dehydrogenase</fullName>
        <ecNumber evidence="3">1.1.1.47</ecNumber>
    </submittedName>
</protein>
<evidence type="ECO:0000313" key="3">
    <source>
        <dbReference type="EMBL" id="RUM24416.1"/>
    </source>
</evidence>
<dbReference type="CDD" id="cd05233">
    <property type="entry name" value="SDR_c"/>
    <property type="match status" value="1"/>
</dbReference>
<dbReference type="PRINTS" id="PR00080">
    <property type="entry name" value="SDRFAMILY"/>
</dbReference>
<organism evidence="3 4">
    <name type="scientific">Rhizobium vallis</name>
    <dbReference type="NCBI Taxonomy" id="634290"/>
    <lineage>
        <taxon>Bacteria</taxon>
        <taxon>Pseudomonadati</taxon>
        <taxon>Pseudomonadota</taxon>
        <taxon>Alphaproteobacteria</taxon>
        <taxon>Hyphomicrobiales</taxon>
        <taxon>Rhizobiaceae</taxon>
        <taxon>Rhizobium/Agrobacterium group</taxon>
        <taxon>Rhizobium</taxon>
    </lineage>
</organism>
<gene>
    <name evidence="3" type="ORF">EFQ99_16675</name>
</gene>
<accession>A0A3S0SAG0</accession>
<dbReference type="EC" id="1.1.1.47" evidence="3"/>
<dbReference type="Proteomes" id="UP000278823">
    <property type="component" value="Unassembled WGS sequence"/>
</dbReference>
<dbReference type="Pfam" id="PF13561">
    <property type="entry name" value="adh_short_C2"/>
    <property type="match status" value="1"/>
</dbReference>
<comment type="similarity">
    <text evidence="1">Belongs to the short-chain dehydrogenases/reductases (SDR) family.</text>
</comment>
<evidence type="ECO:0000256" key="1">
    <source>
        <dbReference type="ARBA" id="ARBA00006484"/>
    </source>
</evidence>
<dbReference type="AlphaFoldDB" id="A0A3S0SAG0"/>
<keyword evidence="4" id="KW-1185">Reference proteome</keyword>
<proteinExistence type="inferred from homology"/>
<name>A0A3S0SAG0_9HYPH</name>
<dbReference type="FunFam" id="3.40.50.720:FF:000084">
    <property type="entry name" value="Short-chain dehydrogenase reductase"/>
    <property type="match status" value="1"/>
</dbReference>